<keyword evidence="4" id="KW-0833">Ubl conjugation pathway</keyword>
<dbReference type="GO" id="GO:0034399">
    <property type="term" value="C:nuclear periphery"/>
    <property type="evidence" value="ECO:0000318"/>
    <property type="project" value="GO_Central"/>
</dbReference>
<dbReference type="Pfam" id="PF12894">
    <property type="entry name" value="ANAPC4_WD40"/>
    <property type="match status" value="1"/>
</dbReference>
<evidence type="ECO:0000259" key="7">
    <source>
        <dbReference type="Pfam" id="PF12894"/>
    </source>
</evidence>
<reference evidence="9 10" key="1">
    <citation type="journal article" date="2014" name="Nat. Commun.">
        <title>Klebsormidium flaccidum genome reveals primary factors for plant terrestrial adaptation.</title>
        <authorList>
            <person name="Hori K."/>
            <person name="Maruyama F."/>
            <person name="Fujisawa T."/>
            <person name="Togashi T."/>
            <person name="Yamamoto N."/>
            <person name="Seo M."/>
            <person name="Sato S."/>
            <person name="Yamada T."/>
            <person name="Mori H."/>
            <person name="Tajima N."/>
            <person name="Moriyama T."/>
            <person name="Ikeuchi M."/>
            <person name="Watanabe M."/>
            <person name="Wada H."/>
            <person name="Kobayashi K."/>
            <person name="Saito M."/>
            <person name="Masuda T."/>
            <person name="Sasaki-Sekimoto Y."/>
            <person name="Mashiguchi K."/>
            <person name="Awai K."/>
            <person name="Shimojima M."/>
            <person name="Masuda S."/>
            <person name="Iwai M."/>
            <person name="Nobusawa T."/>
            <person name="Narise T."/>
            <person name="Kondo S."/>
            <person name="Saito H."/>
            <person name="Sato R."/>
            <person name="Murakawa M."/>
            <person name="Ihara Y."/>
            <person name="Oshima-Yamada Y."/>
            <person name="Ohtaka K."/>
            <person name="Satoh M."/>
            <person name="Sonobe K."/>
            <person name="Ishii M."/>
            <person name="Ohtani R."/>
            <person name="Kanamori-Sato M."/>
            <person name="Honoki R."/>
            <person name="Miyazaki D."/>
            <person name="Mochizuki H."/>
            <person name="Umetsu J."/>
            <person name="Higashi K."/>
            <person name="Shibata D."/>
            <person name="Kamiya Y."/>
            <person name="Sato N."/>
            <person name="Nakamura Y."/>
            <person name="Tabata S."/>
            <person name="Ida S."/>
            <person name="Kurokawa K."/>
            <person name="Ohta H."/>
        </authorList>
    </citation>
    <scope>NUCLEOTIDE SEQUENCE [LARGE SCALE GENOMIC DNA]</scope>
    <source>
        <strain evidence="9 10">NIES-2285</strain>
    </source>
</reference>
<dbReference type="GO" id="GO:0005680">
    <property type="term" value="C:anaphase-promoting complex"/>
    <property type="evidence" value="ECO:0000318"/>
    <property type="project" value="GO_Central"/>
</dbReference>
<evidence type="ECO:0000259" key="8">
    <source>
        <dbReference type="Pfam" id="PF12896"/>
    </source>
</evidence>
<evidence type="ECO:0000256" key="6">
    <source>
        <dbReference type="PROSITE-ProRule" id="PRU00221"/>
    </source>
</evidence>
<feature type="domain" description="Anaphase-promoting complex subunit 4 long" evidence="8">
    <location>
        <begin position="293"/>
        <end position="497"/>
    </location>
</feature>
<feature type="domain" description="Anaphase-promoting complex subunit 4-like WD40" evidence="7">
    <location>
        <begin position="39"/>
        <end position="124"/>
    </location>
</feature>
<evidence type="ECO:0000256" key="3">
    <source>
        <dbReference type="ARBA" id="ARBA00022776"/>
    </source>
</evidence>
<dbReference type="GO" id="GO:0031145">
    <property type="term" value="P:anaphase-promoting complex-dependent catabolic process"/>
    <property type="evidence" value="ECO:0000318"/>
    <property type="project" value="GO_Central"/>
</dbReference>
<feature type="repeat" description="WD" evidence="6">
    <location>
        <begin position="75"/>
        <end position="109"/>
    </location>
</feature>
<dbReference type="InterPro" id="IPR036322">
    <property type="entry name" value="WD40_repeat_dom_sf"/>
</dbReference>
<keyword evidence="10" id="KW-1185">Reference proteome</keyword>
<dbReference type="InterPro" id="IPR024789">
    <property type="entry name" value="APC4"/>
</dbReference>
<protein>
    <recommendedName>
        <fullName evidence="1">Anaphase-promoting complex subunit 4</fullName>
    </recommendedName>
</protein>
<organism evidence="9 10">
    <name type="scientific">Klebsormidium nitens</name>
    <name type="common">Green alga</name>
    <name type="synonym">Ulothrix nitens</name>
    <dbReference type="NCBI Taxonomy" id="105231"/>
    <lineage>
        <taxon>Eukaryota</taxon>
        <taxon>Viridiplantae</taxon>
        <taxon>Streptophyta</taxon>
        <taxon>Klebsormidiophyceae</taxon>
        <taxon>Klebsormidiales</taxon>
        <taxon>Klebsormidiaceae</taxon>
        <taxon>Klebsormidium</taxon>
    </lineage>
</organism>
<proteinExistence type="predicted"/>
<dbReference type="SMART" id="SM00320">
    <property type="entry name" value="WD40"/>
    <property type="match status" value="3"/>
</dbReference>
<dbReference type="InterPro" id="IPR015943">
    <property type="entry name" value="WD40/YVTN_repeat-like_dom_sf"/>
</dbReference>
<keyword evidence="2" id="KW-0132">Cell division</keyword>
<evidence type="ECO:0000256" key="5">
    <source>
        <dbReference type="ARBA" id="ARBA00023306"/>
    </source>
</evidence>
<dbReference type="AlphaFoldDB" id="A0A1Y1I7G9"/>
<dbReference type="GO" id="GO:0051301">
    <property type="term" value="P:cell division"/>
    <property type="evidence" value="ECO:0007669"/>
    <property type="project" value="UniProtKB-KW"/>
</dbReference>
<evidence type="ECO:0000313" key="10">
    <source>
        <dbReference type="Proteomes" id="UP000054558"/>
    </source>
</evidence>
<dbReference type="Proteomes" id="UP000054558">
    <property type="component" value="Unassembled WGS sequence"/>
</dbReference>
<evidence type="ECO:0000256" key="4">
    <source>
        <dbReference type="ARBA" id="ARBA00022786"/>
    </source>
</evidence>
<dbReference type="PANTHER" id="PTHR13260:SF0">
    <property type="entry name" value="ANAPHASE-PROMOTING COMPLEX SUBUNIT 4"/>
    <property type="match status" value="1"/>
</dbReference>
<dbReference type="STRING" id="105231.A0A1Y1I7G9"/>
<evidence type="ECO:0000256" key="1">
    <source>
        <dbReference type="ARBA" id="ARBA00016067"/>
    </source>
</evidence>
<dbReference type="PANTHER" id="PTHR13260">
    <property type="entry name" value="ANAPHASE PROMOTING COMPLEX SUBUNIT 4 APC4"/>
    <property type="match status" value="1"/>
</dbReference>
<dbReference type="InterPro" id="IPR024977">
    <property type="entry name" value="Apc4-like_WD40_dom"/>
</dbReference>
<keyword evidence="6" id="KW-0853">WD repeat</keyword>
<dbReference type="Gene3D" id="2.130.10.10">
    <property type="entry name" value="YVTN repeat-like/Quinoprotein amine dehydrogenase"/>
    <property type="match status" value="1"/>
</dbReference>
<keyword evidence="5" id="KW-0131">Cell cycle</keyword>
<evidence type="ECO:0000313" key="9">
    <source>
        <dbReference type="EMBL" id="GAQ86473.1"/>
    </source>
</evidence>
<dbReference type="InterPro" id="IPR024790">
    <property type="entry name" value="APC4_long_dom"/>
</dbReference>
<dbReference type="GO" id="GO:0070979">
    <property type="term" value="P:protein K11-linked ubiquitination"/>
    <property type="evidence" value="ECO:0000318"/>
    <property type="project" value="GO_Central"/>
</dbReference>
<name>A0A1Y1I7G9_KLENI</name>
<dbReference type="Pfam" id="PF12896">
    <property type="entry name" value="ANAPC4"/>
    <property type="match status" value="1"/>
</dbReference>
<dbReference type="SUPFAM" id="SSF50978">
    <property type="entry name" value="WD40 repeat-like"/>
    <property type="match status" value="1"/>
</dbReference>
<dbReference type="EMBL" id="DF237240">
    <property type="protein sequence ID" value="GAQ86473.1"/>
    <property type="molecule type" value="Genomic_DNA"/>
</dbReference>
<accession>A0A1Y1I7G9</accession>
<keyword evidence="3" id="KW-0498">Mitosis</keyword>
<sequence>MVTESEDQIPEETEGGGIDEIPFRQLADKTLLSPVLIASWSPTMDLLAMATADGQLMVHRLNWQRLWTVTPAHAVTALCWQPNGKVLAAGREDGGVVLYDVETGEVHRQLAEHSAAVTCMEWVEEDAEVGASPDSVFSYTDRTARFFPLCPPPPQGPESTPLAAFDVTASSEPGAAPADKASGSLSSRLSILSSADSQGLVCLQALGAFLIGKVNLREVEFQEPMEPGKFTGVLPQKMRDAEVVKTSLSSDLRHLSIVARGTFGVVPVTPPGRLKSRSAPAPKPVQGPPGLYMLSVDAGLLGDRKNELLQVAIQASSITTLVDTAQQTLDAMIKQWEGAYGDWKKRIVELIQILNKQEREGFEANPRDEFLALLSCGLATAGLHQFLTGAMGEQGVKRLARTMDVACANIHALAAETLQPVLEVLTFRLGELRGLARWKARLGPLGVNELALNEPLEYAKQTMVHTERLLRKTATMCGEYRVFFTWLLRCIKTLNQEPLPAPTANDALPPVSTEAVADFLQPKFDWDPLADLLSRKDMDPLPAMDEQGKELMQGLAAMGGFQDYMFLHNSLRQQLQRLRHGCDVALSLPCKVTSSALRITSTVLLCPSPSGASDPAKRPMLTSAFVKAPAARADSNAEASTGMEEDEEMGKGPWEYWCLKPGANAGDAASSCDPQHSRPLLVLRRRPPRDGHVSPEDWPAAAREITPLDPESFSFDASPQTDRQWKELAALKVPVWTQKGSLVPYDDRAFEAVAVALGNWPGNGGKTIVDLGFYKDGEIAVLVRDESPDARSWLLLLPTGDLPFAPVGNTLVDKEPMALLALCLETEAIHTVDWGEGKLRELSLHAAITPLAVSGKRGVACVSAGHRRILLYDLEDSESNEDEI</sequence>
<gene>
    <name evidence="9" type="ORF">KFL_002910110</name>
</gene>
<dbReference type="InterPro" id="IPR001680">
    <property type="entry name" value="WD40_rpt"/>
</dbReference>
<dbReference type="OMA" id="HCKLFVP"/>
<dbReference type="OrthoDB" id="2110451at2759"/>
<dbReference type="PROSITE" id="PS50082">
    <property type="entry name" value="WD_REPEATS_2"/>
    <property type="match status" value="1"/>
</dbReference>
<evidence type="ECO:0000256" key="2">
    <source>
        <dbReference type="ARBA" id="ARBA00022618"/>
    </source>
</evidence>